<sequence>MAAPAALERLWAMPVLVGCANVALYYTFQLKTPSAASAAAAAESPQASALLRPLSAPARGPLAHTHTDAFRGVIRSWGPCHSGFPRGLHTQATATPATVTAATRAATAATTASEGPVRTNGDLSGGNRGLAASPQAAGAACFEPGVGVVQVNIKRDQQRFLQMLSPLREALLARISACAPQEEAKAFKNYYSRVIDYNCTGGKLLRGLLTVYASLAASREVEFVQPSESAAAPSSGGAAAAAAPDPAAAPSVFRLATAPSGAAAGCCPTTPSADAGATAAGPATTPAGAAAAVSAGAAAAGAAAIEEAFNSGACALGWGVELLQAAFLVADDQMDGADTRRGKEVAVLVLLLILLLYALIAAAVAAAAAGVAAAADAAQEVAVLVLLLILLLRVIRSSNSNSISSGMNCCACCGKEPQQQHSVCTLLQPCHQDQQQQQHQQRHELLRVLREGTAAATTTLQQLTAAARSRQQAAARLKTSYYSFWLPTALGLLYSGVSERSILAKAEEICLCTGDYFQAQDDFLDCFGCPDSLGKSGTDIREGKCSWLLAESPPGVCTCGNAPHSPVGCTHTLMQPPLATELGAGAGPLLQALAAATPAQAADLLEAYGRPEGEKTVRELYIHLKVQERFKDYENGAHEKILRLVEGLKHPGLHSYFVALLQLLHRRPQ</sequence>
<dbReference type="Gene3D" id="1.10.600.10">
    <property type="entry name" value="Farnesyl Diphosphate Synthase"/>
    <property type="match status" value="4"/>
</dbReference>
<evidence type="ECO:0000256" key="5">
    <source>
        <dbReference type="SAM" id="MobiDB-lite"/>
    </source>
</evidence>
<dbReference type="InterPro" id="IPR039702">
    <property type="entry name" value="FPS1-like"/>
</dbReference>
<dbReference type="Pfam" id="PF00348">
    <property type="entry name" value="polyprenyl_synt"/>
    <property type="match status" value="2"/>
</dbReference>
<dbReference type="PANTHER" id="PTHR11525:SF0">
    <property type="entry name" value="FARNESYL PYROPHOSPHATE SYNTHASE"/>
    <property type="match status" value="1"/>
</dbReference>
<keyword evidence="6" id="KW-0472">Membrane</keyword>
<reference evidence="7" key="1">
    <citation type="submission" date="2013-10" db="EMBL/GenBank/DDBJ databases">
        <title>Genomic analysis of the causative agents of coccidiosis in chickens.</title>
        <authorList>
            <person name="Reid A.J."/>
            <person name="Blake D."/>
            <person name="Billington K."/>
            <person name="Browne H."/>
            <person name="Dunn M."/>
            <person name="Hung S."/>
            <person name="Kawahara F."/>
            <person name="Miranda-Saavedra D."/>
            <person name="Mourier T."/>
            <person name="Nagra H."/>
            <person name="Otto T.D."/>
            <person name="Rawlings N."/>
            <person name="Sanchez A."/>
            <person name="Sanders M."/>
            <person name="Subramaniam C."/>
            <person name="Tay Y."/>
            <person name="Dear P."/>
            <person name="Doerig C."/>
            <person name="Gruber A."/>
            <person name="Parkinson J."/>
            <person name="Shirley M."/>
            <person name="Wan K.L."/>
            <person name="Berriman M."/>
            <person name="Tomley F."/>
            <person name="Pain A."/>
        </authorList>
    </citation>
    <scope>NUCLEOTIDE SEQUENCE [LARGE SCALE GENOMIC DNA]</scope>
    <source>
        <strain evidence="7">Houghton</strain>
    </source>
</reference>
<evidence type="ECO:0000256" key="1">
    <source>
        <dbReference type="ARBA" id="ARBA00001946"/>
    </source>
</evidence>
<dbReference type="GO" id="GO:0005737">
    <property type="term" value="C:cytoplasm"/>
    <property type="evidence" value="ECO:0007669"/>
    <property type="project" value="TreeGrafter"/>
</dbReference>
<evidence type="ECO:0000313" key="7">
    <source>
        <dbReference type="EMBL" id="CDI85839.1"/>
    </source>
</evidence>
<evidence type="ECO:0000256" key="3">
    <source>
        <dbReference type="ARBA" id="ARBA00022723"/>
    </source>
</evidence>
<keyword evidence="3" id="KW-0479">Metal-binding</keyword>
<reference evidence="7" key="2">
    <citation type="submission" date="2013-10" db="EMBL/GenBank/DDBJ databases">
        <authorList>
            <person name="Aslett M."/>
        </authorList>
    </citation>
    <scope>NUCLEOTIDE SEQUENCE [LARGE SCALE GENOMIC DNA]</scope>
    <source>
        <strain evidence="7">Houghton</strain>
    </source>
</reference>
<dbReference type="OrthoDB" id="10257492at2759"/>
<protein>
    <submittedName>
        <fullName evidence="7">Farnesyl pyrophosphate synthetase, putative</fullName>
    </submittedName>
</protein>
<dbReference type="EMBL" id="HG694399">
    <property type="protein sequence ID" value="CDI85839.1"/>
    <property type="molecule type" value="Genomic_DNA"/>
</dbReference>
<dbReference type="VEuPathDB" id="ToxoDB:EPH_0063120"/>
<dbReference type="AlphaFoldDB" id="U6H534"/>
<feature type="region of interest" description="Disordered" evidence="5">
    <location>
        <begin position="99"/>
        <end position="129"/>
    </location>
</feature>
<dbReference type="GO" id="GO:0046872">
    <property type="term" value="F:metal ion binding"/>
    <property type="evidence" value="ECO:0007669"/>
    <property type="project" value="UniProtKB-KW"/>
</dbReference>
<dbReference type="PANTHER" id="PTHR11525">
    <property type="entry name" value="FARNESYL-PYROPHOSPHATE SYNTHETASE"/>
    <property type="match status" value="1"/>
</dbReference>
<organism evidence="7 8">
    <name type="scientific">Eimeria praecox</name>
    <dbReference type="NCBI Taxonomy" id="51316"/>
    <lineage>
        <taxon>Eukaryota</taxon>
        <taxon>Sar</taxon>
        <taxon>Alveolata</taxon>
        <taxon>Apicomplexa</taxon>
        <taxon>Conoidasida</taxon>
        <taxon>Coccidia</taxon>
        <taxon>Eucoccidiorida</taxon>
        <taxon>Eimeriorina</taxon>
        <taxon>Eimeriidae</taxon>
        <taxon>Eimeria</taxon>
    </lineage>
</organism>
<feature type="transmembrane region" description="Helical" evidence="6">
    <location>
        <begin position="345"/>
        <end position="371"/>
    </location>
</feature>
<keyword evidence="4" id="KW-0460">Magnesium</keyword>
<feature type="transmembrane region" description="Helical" evidence="6">
    <location>
        <begin position="377"/>
        <end position="395"/>
    </location>
</feature>
<evidence type="ECO:0000256" key="2">
    <source>
        <dbReference type="ARBA" id="ARBA00022679"/>
    </source>
</evidence>
<evidence type="ECO:0000313" key="8">
    <source>
        <dbReference type="Proteomes" id="UP000018201"/>
    </source>
</evidence>
<dbReference type="InterPro" id="IPR008949">
    <property type="entry name" value="Isoprenoid_synthase_dom_sf"/>
</dbReference>
<dbReference type="PROSITE" id="PS00723">
    <property type="entry name" value="POLYPRENYL_SYNTHASE_1"/>
    <property type="match status" value="1"/>
</dbReference>
<dbReference type="SUPFAM" id="SSF48576">
    <property type="entry name" value="Terpenoid synthases"/>
    <property type="match status" value="1"/>
</dbReference>
<evidence type="ECO:0000256" key="6">
    <source>
        <dbReference type="SAM" id="Phobius"/>
    </source>
</evidence>
<dbReference type="InterPro" id="IPR000092">
    <property type="entry name" value="Polyprenyl_synt"/>
</dbReference>
<dbReference type="CDD" id="cd00385">
    <property type="entry name" value="Isoprenoid_Biosyn_C1"/>
    <property type="match status" value="1"/>
</dbReference>
<keyword evidence="6" id="KW-0812">Transmembrane</keyword>
<evidence type="ECO:0000256" key="4">
    <source>
        <dbReference type="ARBA" id="ARBA00022842"/>
    </source>
</evidence>
<proteinExistence type="predicted"/>
<keyword evidence="8" id="KW-1185">Reference proteome</keyword>
<comment type="cofactor">
    <cofactor evidence="1">
        <name>Mg(2+)</name>
        <dbReference type="ChEBI" id="CHEBI:18420"/>
    </cofactor>
</comment>
<accession>U6H534</accession>
<dbReference type="GO" id="GO:0004161">
    <property type="term" value="F:dimethylallyltranstransferase activity"/>
    <property type="evidence" value="ECO:0007669"/>
    <property type="project" value="TreeGrafter"/>
</dbReference>
<keyword evidence="6" id="KW-1133">Transmembrane helix</keyword>
<dbReference type="GO" id="GO:0004337">
    <property type="term" value="F:(2E,6E)-farnesyl diphosphate synthase activity"/>
    <property type="evidence" value="ECO:0007669"/>
    <property type="project" value="TreeGrafter"/>
</dbReference>
<dbReference type="GO" id="GO:0045337">
    <property type="term" value="P:farnesyl diphosphate biosynthetic process"/>
    <property type="evidence" value="ECO:0007669"/>
    <property type="project" value="TreeGrafter"/>
</dbReference>
<dbReference type="InterPro" id="IPR033749">
    <property type="entry name" value="Polyprenyl_synt_CS"/>
</dbReference>
<keyword evidence="2" id="KW-0808">Transferase</keyword>
<dbReference type="Proteomes" id="UP000018201">
    <property type="component" value="Unassembled WGS sequence"/>
</dbReference>
<name>U6H534_9EIME</name>
<gene>
    <name evidence="7" type="ORF">EPH_0063120</name>
</gene>
<feature type="compositionally biased region" description="Low complexity" evidence="5">
    <location>
        <begin position="99"/>
        <end position="112"/>
    </location>
</feature>